<dbReference type="Proteomes" id="UP000287447">
    <property type="component" value="Unassembled WGS sequence"/>
</dbReference>
<dbReference type="InterPro" id="IPR023335">
    <property type="entry name" value="ATP12_ortho_dom_sf"/>
</dbReference>
<evidence type="ECO:0000256" key="1">
    <source>
        <dbReference type="ARBA" id="ARBA00008231"/>
    </source>
</evidence>
<comment type="similarity">
    <text evidence="1">Belongs to the ATP12 family.</text>
</comment>
<keyword evidence="3" id="KW-0143">Chaperone</keyword>
<dbReference type="Gene3D" id="3.30.2180.10">
    <property type="entry name" value="ATP12-like"/>
    <property type="match status" value="1"/>
</dbReference>
<keyword evidence="2" id="KW-0809">Transit peptide</keyword>
<dbReference type="InterPro" id="IPR011419">
    <property type="entry name" value="ATP12_ATP_synth-F1-assembly"/>
</dbReference>
<dbReference type="EMBL" id="SADE01000003">
    <property type="protein sequence ID" value="RVU34676.1"/>
    <property type="molecule type" value="Genomic_DNA"/>
</dbReference>
<dbReference type="GO" id="GO:0043461">
    <property type="term" value="P:proton-transporting ATP synthase complex assembly"/>
    <property type="evidence" value="ECO:0007669"/>
    <property type="project" value="InterPro"/>
</dbReference>
<keyword evidence="5" id="KW-1185">Reference proteome</keyword>
<dbReference type="SUPFAM" id="SSF160909">
    <property type="entry name" value="ATP12-like"/>
    <property type="match status" value="1"/>
</dbReference>
<evidence type="ECO:0000313" key="4">
    <source>
        <dbReference type="EMBL" id="RVU34676.1"/>
    </source>
</evidence>
<dbReference type="AlphaFoldDB" id="A0A3S2VL14"/>
<protein>
    <submittedName>
        <fullName evidence="4">ATPase</fullName>
    </submittedName>
</protein>
<evidence type="ECO:0000256" key="3">
    <source>
        <dbReference type="ARBA" id="ARBA00023186"/>
    </source>
</evidence>
<dbReference type="RefSeq" id="WP_127766725.1">
    <property type="nucleotide sequence ID" value="NZ_SADE01000003.1"/>
</dbReference>
<evidence type="ECO:0000313" key="5">
    <source>
        <dbReference type="Proteomes" id="UP000287447"/>
    </source>
</evidence>
<comment type="caution">
    <text evidence="4">The sequence shown here is derived from an EMBL/GenBank/DDBJ whole genome shotgun (WGS) entry which is preliminary data.</text>
</comment>
<gene>
    <name evidence="4" type="ORF">EOI86_17625</name>
</gene>
<organism evidence="4 5">
    <name type="scientific">Hwanghaeella grinnelliae</name>
    <dbReference type="NCBI Taxonomy" id="2500179"/>
    <lineage>
        <taxon>Bacteria</taxon>
        <taxon>Pseudomonadati</taxon>
        <taxon>Pseudomonadota</taxon>
        <taxon>Alphaproteobacteria</taxon>
        <taxon>Rhodospirillales</taxon>
        <taxon>Rhodospirillaceae</taxon>
        <taxon>Hwanghaeella</taxon>
    </lineage>
</organism>
<dbReference type="PANTHER" id="PTHR21013">
    <property type="entry name" value="ATP SYNTHASE MITOCHONDRIAL F1 COMPLEX ASSEMBLY FACTOR 2/ATP12 PROTEIN, MITOCHONDRIAL PRECURSOR"/>
    <property type="match status" value="1"/>
</dbReference>
<dbReference type="PANTHER" id="PTHR21013:SF10">
    <property type="entry name" value="ATP SYNTHASE MITOCHONDRIAL F1 COMPLEX ASSEMBLY FACTOR 2"/>
    <property type="match status" value="1"/>
</dbReference>
<accession>A0A3S2VL14</accession>
<proteinExistence type="inferred from homology"/>
<reference evidence="5" key="1">
    <citation type="submission" date="2019-01" db="EMBL/GenBank/DDBJ databases">
        <title>Gri0909 isolated from a small marine red alga.</title>
        <authorList>
            <person name="Kim J."/>
            <person name="Jeong S.E."/>
            <person name="Jeon C.O."/>
        </authorList>
    </citation>
    <scope>NUCLEOTIDE SEQUENCE [LARGE SCALE GENOMIC DNA]</scope>
    <source>
        <strain evidence="5">Gri0909</strain>
    </source>
</reference>
<dbReference type="OrthoDB" id="9797825at2"/>
<sequence>MKRFYKKAAAEPVAGMDGLYQVVLDGRPIKSPAKADLILPGKALAEAVADEWEAQGEKIQPAAMPLMTYVSTAVDRVEPQREAVAAEIASFAASDLLCYRADRQPDLVEKQEAAWTPMLQWAENRFGGSFTVTNGIMPVAQPNTTLMLVAREVGRLDSFQLTALHTMTTAMGSLILGFSVFDAHKTPDEAFELSLIDEDHQADLWGRDEEAEARRARLKEEVRSAQRLISLLGTA</sequence>
<evidence type="ECO:0000256" key="2">
    <source>
        <dbReference type="ARBA" id="ARBA00022946"/>
    </source>
</evidence>
<name>A0A3S2VL14_9PROT</name>
<dbReference type="InterPro" id="IPR042272">
    <property type="entry name" value="ATP12_ATP_synth-F1-assembly_N"/>
</dbReference>
<dbReference type="Pfam" id="PF07542">
    <property type="entry name" value="ATP12"/>
    <property type="match status" value="1"/>
</dbReference>
<dbReference type="Gene3D" id="1.10.3580.10">
    <property type="entry name" value="ATP12 ATPase"/>
    <property type="match status" value="1"/>
</dbReference>